<feature type="domain" description="Leucine-binding protein" evidence="3">
    <location>
        <begin position="36"/>
        <end position="365"/>
    </location>
</feature>
<dbReference type="InterPro" id="IPR051010">
    <property type="entry name" value="BCAA_transport"/>
</dbReference>
<dbReference type="PANTHER" id="PTHR30483">
    <property type="entry name" value="LEUCINE-SPECIFIC-BINDING PROTEIN"/>
    <property type="match status" value="1"/>
</dbReference>
<organism evidence="4 5">
    <name type="scientific">Actinacidiphila epipremni</name>
    <dbReference type="NCBI Taxonomy" id="2053013"/>
    <lineage>
        <taxon>Bacteria</taxon>
        <taxon>Bacillati</taxon>
        <taxon>Actinomycetota</taxon>
        <taxon>Actinomycetes</taxon>
        <taxon>Kitasatosporales</taxon>
        <taxon>Streptomycetaceae</taxon>
        <taxon>Actinacidiphila</taxon>
    </lineage>
</organism>
<dbReference type="Pfam" id="PF13458">
    <property type="entry name" value="Peripla_BP_6"/>
    <property type="match status" value="1"/>
</dbReference>
<evidence type="ECO:0000256" key="1">
    <source>
        <dbReference type="ARBA" id="ARBA00010062"/>
    </source>
</evidence>
<evidence type="ECO:0000313" key="4">
    <source>
        <dbReference type="EMBL" id="NJP42904.1"/>
    </source>
</evidence>
<name>A0ABX0ZGG4_9ACTN</name>
<dbReference type="SUPFAM" id="SSF53822">
    <property type="entry name" value="Periplasmic binding protein-like I"/>
    <property type="match status" value="1"/>
</dbReference>
<proteinExistence type="inferred from homology"/>
<comment type="caution">
    <text evidence="4">The sequence shown here is derived from an EMBL/GenBank/DDBJ whole genome shotgun (WGS) entry which is preliminary data.</text>
</comment>
<dbReference type="Proteomes" id="UP000734511">
    <property type="component" value="Unassembled WGS sequence"/>
</dbReference>
<dbReference type="InterPro" id="IPR028081">
    <property type="entry name" value="Leu-bd"/>
</dbReference>
<sequence>MPANPHSDAAPADDHAIRAAALVAAHNRTAGAGALPVGILTPLTPPGDPTAGELAVRGAVLGARYAAEHGIGPGVRLVLENDQRGATEEHMSRSAVGGLAKLAFVDRVSAVVGQWHLRTTPTVAAAAEEIGLPLFVENGHNTVADDRRYVFRTYFSIADRAPLMAGFVKEQGFRRIALVAADTVFGQMLADTLAAELRTTVPEAEQFRVDFAQDGVTDLDEQLGAVADFGPDLLLNAGVVRTNYLIVQAAITAGLLPGVPMMACFPFPMRADDYWRLAGKAGAGVVWPATRFSGGWPGLTAIGRWFVDTYQREFGSFPPDNALGAFTDVTILAQAAAAAGGTGRAELHQALESGTFDTWRGPVSFPWSGAPAPHHQPPEIVLMHYRRFGDTVDEAVVVWPPQSVTGPYEPAGE</sequence>
<accession>A0ABX0ZGG4</accession>
<evidence type="ECO:0000259" key="3">
    <source>
        <dbReference type="Pfam" id="PF13458"/>
    </source>
</evidence>
<evidence type="ECO:0000313" key="5">
    <source>
        <dbReference type="Proteomes" id="UP000734511"/>
    </source>
</evidence>
<keyword evidence="2" id="KW-0732">Signal</keyword>
<dbReference type="InterPro" id="IPR028082">
    <property type="entry name" value="Peripla_BP_I"/>
</dbReference>
<reference evidence="4 5" key="1">
    <citation type="submission" date="2020-03" db="EMBL/GenBank/DDBJ databases">
        <title>WGS of actinomycetes isolated from Thailand.</title>
        <authorList>
            <person name="Thawai C."/>
        </authorList>
    </citation>
    <scope>NUCLEOTIDE SEQUENCE [LARGE SCALE GENOMIC DNA]</scope>
    <source>
        <strain evidence="4 5">PRB2-1</strain>
    </source>
</reference>
<keyword evidence="5" id="KW-1185">Reference proteome</keyword>
<protein>
    <submittedName>
        <fullName evidence="4">Amino acid ABC transporter substrate-binding protein</fullName>
    </submittedName>
</protein>
<evidence type="ECO:0000256" key="2">
    <source>
        <dbReference type="ARBA" id="ARBA00022729"/>
    </source>
</evidence>
<gene>
    <name evidence="4" type="ORF">HCN08_05695</name>
</gene>
<comment type="similarity">
    <text evidence="1">Belongs to the leucine-binding protein family.</text>
</comment>
<dbReference type="EMBL" id="JAATEJ010000003">
    <property type="protein sequence ID" value="NJP42904.1"/>
    <property type="molecule type" value="Genomic_DNA"/>
</dbReference>
<dbReference type="Gene3D" id="3.40.50.2300">
    <property type="match status" value="2"/>
</dbReference>
<dbReference type="PANTHER" id="PTHR30483:SF6">
    <property type="entry name" value="PERIPLASMIC BINDING PROTEIN OF ABC TRANSPORTER FOR NATURAL AMINO ACIDS"/>
    <property type="match status" value="1"/>
</dbReference>
<dbReference type="RefSeq" id="WP_167981774.1">
    <property type="nucleotide sequence ID" value="NZ_JAATEJ010000003.1"/>
</dbReference>